<gene>
    <name evidence="1" type="ORF">GCM10010307_02420</name>
</gene>
<reference evidence="2" key="1">
    <citation type="journal article" date="2019" name="Int. J. Syst. Evol. Microbiol.">
        <title>The Global Catalogue of Microorganisms (GCM) 10K type strain sequencing project: providing services to taxonomists for standard genome sequencing and annotation.</title>
        <authorList>
            <consortium name="The Broad Institute Genomics Platform"/>
            <consortium name="The Broad Institute Genome Sequencing Center for Infectious Disease"/>
            <person name="Wu L."/>
            <person name="Ma J."/>
        </authorList>
    </citation>
    <scope>NUCLEOTIDE SEQUENCE [LARGE SCALE GENOMIC DNA]</scope>
    <source>
        <strain evidence="2">JCM 4524</strain>
    </source>
</reference>
<accession>A0ABP6CL78</accession>
<dbReference type="Proteomes" id="UP001500151">
    <property type="component" value="Unassembled WGS sequence"/>
</dbReference>
<evidence type="ECO:0000313" key="1">
    <source>
        <dbReference type="EMBL" id="GAA2619667.1"/>
    </source>
</evidence>
<comment type="caution">
    <text evidence="1">The sequence shown here is derived from an EMBL/GenBank/DDBJ whole genome shotgun (WGS) entry which is preliminary data.</text>
</comment>
<dbReference type="EMBL" id="BAAASJ010000002">
    <property type="protein sequence ID" value="GAA2619667.1"/>
    <property type="molecule type" value="Genomic_DNA"/>
</dbReference>
<name>A0ABP6CL78_9ACTN</name>
<organism evidence="1 2">
    <name type="scientific">Streptomyces vastus</name>
    <dbReference type="NCBI Taxonomy" id="285451"/>
    <lineage>
        <taxon>Bacteria</taxon>
        <taxon>Bacillati</taxon>
        <taxon>Actinomycetota</taxon>
        <taxon>Actinomycetes</taxon>
        <taxon>Kitasatosporales</taxon>
        <taxon>Streptomycetaceae</taxon>
        <taxon>Streptomyces</taxon>
    </lineage>
</organism>
<evidence type="ECO:0000313" key="2">
    <source>
        <dbReference type="Proteomes" id="UP001500151"/>
    </source>
</evidence>
<protein>
    <submittedName>
        <fullName evidence="1">Uncharacterized protein</fullName>
    </submittedName>
</protein>
<proteinExistence type="predicted"/>
<sequence length="82" mass="9132">MERPALGFRQSYSAIVLDSRERYHGGAARRGRGEAEAFLEKTLRDINGLVHQPSAAVGGTHRATCDNVLARVEDWRVLEIAR</sequence>
<keyword evidence="2" id="KW-1185">Reference proteome</keyword>